<feature type="chain" id="PRO_5030929132" evidence="3">
    <location>
        <begin position="25"/>
        <end position="955"/>
    </location>
</feature>
<organism evidence="6 7">
    <name type="scientific">Brevundimonas aurantiaca</name>
    <dbReference type="NCBI Taxonomy" id="74316"/>
    <lineage>
        <taxon>Bacteria</taxon>
        <taxon>Pseudomonadati</taxon>
        <taxon>Pseudomonadota</taxon>
        <taxon>Alphaproteobacteria</taxon>
        <taxon>Caulobacterales</taxon>
        <taxon>Caulobacteraceae</taxon>
        <taxon>Brevundimonas</taxon>
    </lineage>
</organism>
<keyword evidence="6" id="KW-0378">Hydrolase</keyword>
<dbReference type="EMBL" id="JACHOQ010000007">
    <property type="protein sequence ID" value="MBB5740853.1"/>
    <property type="molecule type" value="Genomic_DNA"/>
</dbReference>
<evidence type="ECO:0000313" key="6">
    <source>
        <dbReference type="EMBL" id="MBB5740853.1"/>
    </source>
</evidence>
<gene>
    <name evidence="6" type="ORF">GGQ93_002585</name>
</gene>
<sequence length="955" mass="100406">MKFRLTATVAASALLLGLAAPAFAAPAAALAPAPVAAQAQQGVVVPPLGFTKRVLPNGLEVYTARDADTSNVTVQVWYKVGSKDDPAGRSGFAHLFEHLMFKATKNLPPETFDRLTEDVGGSNNAFTADDTTAYFETVPANHLQRMLFAEAERMGSLVVDEPTFVAERDVVKEEYRQRILANPYGRLFGLFVPETLYQESPYRRPGIGSIEELNASSLDDVLRFHATYYRPDNAYLIVAGNFDQAQLDRWIDQYFVPLKNPATPLPTNNVAEPEPTGPRDVTYYAPNVPLPAVVIGWPTVKYADADRAALTVLDGILSTGESSRLYRSLVYDQQIAAQIGSTPDFAQQAGNLTALAIMAQGHTADEGIAALNAEIAKLRDAPVTAAELTEAKNEIVADALRNRETVDDRASALGFALINTGDAAAADREIAQIQAVTVADVQRVARKYLTPQRQSTIRYLPADEQNPPSVQKMNVDAPVKVADLAPAGTPAVLLPEAQRTPLPQPGAEVAPATPAVADFRLDNGLRVLVAPTDGVPLVSARLSFDAGSSDDPAGKAGIAAMTAALLTQGTKTKSAPEIATEIEQLGASIGAGAGVDFTNVYANAPANAFPATVALMADLVKNPTFAAEELERQQAQTLDNLRVALSQPGSIAGQAVGRVVYGDAPYGAPGSGTVQSVPVITPADVAAFHAARYRPSDATLVFSGDITPAAARALAQQAFGDWRPEGQAAAPVANPAGQALAPRIVVVNQPGAGQAAVVAAIRGVSRTDADYFPLTLGNTLLGGGFSSRLNQEIRIKRGLSYGAGSSLGARADAGLFTASTQTKNETADEVADLILAEIAKLGAETPTQADLAPRRATLIGGFGRSLETVDGLGALVANLALYDLPMSDLADYAGRVRAVTPEQVQAAFAEHLPVNRASLVIVGDGSLFLDALRAKHPNLEVIEASELNLNSGSLK</sequence>
<dbReference type="GO" id="GO:0008237">
    <property type="term" value="F:metallopeptidase activity"/>
    <property type="evidence" value="ECO:0007669"/>
    <property type="project" value="UniProtKB-KW"/>
</dbReference>
<dbReference type="RefSeq" id="WP_183217510.1">
    <property type="nucleotide sequence ID" value="NZ_JACHOQ010000007.1"/>
</dbReference>
<feature type="domain" description="Peptidase M16 N-terminal" evidence="4">
    <location>
        <begin position="533"/>
        <end position="662"/>
    </location>
</feature>
<protein>
    <submittedName>
        <fullName evidence="6">Zinc protease</fullName>
        <ecNumber evidence="6">3.4.24.-</ecNumber>
    </submittedName>
</protein>
<evidence type="ECO:0000259" key="4">
    <source>
        <dbReference type="Pfam" id="PF00675"/>
    </source>
</evidence>
<dbReference type="PANTHER" id="PTHR11851:SF49">
    <property type="entry name" value="MITOCHONDRIAL-PROCESSING PEPTIDASE SUBUNIT ALPHA"/>
    <property type="match status" value="1"/>
</dbReference>
<keyword evidence="2" id="KW-0482">Metalloprotease</keyword>
<dbReference type="InterPro" id="IPR011249">
    <property type="entry name" value="Metalloenz_LuxS/M16"/>
</dbReference>
<comment type="similarity">
    <text evidence="1">Belongs to the peptidase M16 family.</text>
</comment>
<feature type="signal peptide" evidence="3">
    <location>
        <begin position="1"/>
        <end position="24"/>
    </location>
</feature>
<evidence type="ECO:0000313" key="7">
    <source>
        <dbReference type="Proteomes" id="UP000527324"/>
    </source>
</evidence>
<evidence type="ECO:0000256" key="1">
    <source>
        <dbReference type="ARBA" id="ARBA00007261"/>
    </source>
</evidence>
<keyword evidence="6" id="KW-0645">Protease</keyword>
<feature type="domain" description="Peptidase M16 N-terminal" evidence="4">
    <location>
        <begin position="61"/>
        <end position="177"/>
    </location>
</feature>
<evidence type="ECO:0000259" key="5">
    <source>
        <dbReference type="Pfam" id="PF05193"/>
    </source>
</evidence>
<comment type="caution">
    <text evidence="6">The sequence shown here is derived from an EMBL/GenBank/DDBJ whole genome shotgun (WGS) entry which is preliminary data.</text>
</comment>
<reference evidence="6 7" key="1">
    <citation type="submission" date="2020-08" db="EMBL/GenBank/DDBJ databases">
        <title>Genomic Encyclopedia of Type Strains, Phase IV (KMG-IV): sequencing the most valuable type-strain genomes for metagenomic binning, comparative biology and taxonomic classification.</title>
        <authorList>
            <person name="Goeker M."/>
        </authorList>
    </citation>
    <scope>NUCLEOTIDE SEQUENCE [LARGE SCALE GENOMIC DNA]</scope>
    <source>
        <strain evidence="6 7">DSM 4731</strain>
    </source>
</reference>
<dbReference type="AlphaFoldDB" id="A0A7W9C8N8"/>
<dbReference type="EC" id="3.4.24.-" evidence="6"/>
<keyword evidence="3" id="KW-0732">Signal</keyword>
<dbReference type="InterPro" id="IPR011765">
    <property type="entry name" value="Pept_M16_N"/>
</dbReference>
<dbReference type="Pfam" id="PF05193">
    <property type="entry name" value="Peptidase_M16_C"/>
    <property type="match status" value="2"/>
</dbReference>
<proteinExistence type="inferred from homology"/>
<dbReference type="InterPro" id="IPR007863">
    <property type="entry name" value="Peptidase_M16_C"/>
</dbReference>
<dbReference type="GO" id="GO:0046872">
    <property type="term" value="F:metal ion binding"/>
    <property type="evidence" value="ECO:0007669"/>
    <property type="project" value="InterPro"/>
</dbReference>
<accession>A0A7W9C8N8</accession>
<dbReference type="InterPro" id="IPR050361">
    <property type="entry name" value="MPP/UQCRC_Complex"/>
</dbReference>
<feature type="domain" description="Peptidase M16 C-terminal" evidence="5">
    <location>
        <begin position="217"/>
        <end position="394"/>
    </location>
</feature>
<dbReference type="Proteomes" id="UP000527324">
    <property type="component" value="Unassembled WGS sequence"/>
</dbReference>
<keyword evidence="7" id="KW-1185">Reference proteome</keyword>
<dbReference type="SUPFAM" id="SSF63411">
    <property type="entry name" value="LuxS/MPP-like metallohydrolase"/>
    <property type="match status" value="4"/>
</dbReference>
<name>A0A7W9C8N8_9CAUL</name>
<dbReference type="PANTHER" id="PTHR11851">
    <property type="entry name" value="METALLOPROTEASE"/>
    <property type="match status" value="1"/>
</dbReference>
<evidence type="ECO:0000256" key="2">
    <source>
        <dbReference type="ARBA" id="ARBA00023049"/>
    </source>
</evidence>
<evidence type="ECO:0000256" key="3">
    <source>
        <dbReference type="SAM" id="SignalP"/>
    </source>
</evidence>
<dbReference type="GO" id="GO:0006508">
    <property type="term" value="P:proteolysis"/>
    <property type="evidence" value="ECO:0007669"/>
    <property type="project" value="UniProtKB-KW"/>
</dbReference>
<feature type="domain" description="Peptidase M16 C-terminal" evidence="5">
    <location>
        <begin position="680"/>
        <end position="852"/>
    </location>
</feature>
<dbReference type="Gene3D" id="3.30.830.10">
    <property type="entry name" value="Metalloenzyme, LuxS/M16 peptidase-like"/>
    <property type="match status" value="4"/>
</dbReference>
<dbReference type="Pfam" id="PF00675">
    <property type="entry name" value="Peptidase_M16"/>
    <property type="match status" value="2"/>
</dbReference>